<feature type="region of interest" description="Disordered" evidence="2">
    <location>
        <begin position="525"/>
        <end position="578"/>
    </location>
</feature>
<keyword evidence="1" id="KW-0175">Coiled coil</keyword>
<evidence type="ECO:0000313" key="3">
    <source>
        <dbReference type="EMBL" id="CBY22408.1"/>
    </source>
</evidence>
<feature type="compositionally biased region" description="Polar residues" evidence="2">
    <location>
        <begin position="542"/>
        <end position="567"/>
    </location>
</feature>
<accession>E4WZ13</accession>
<dbReference type="AlphaFoldDB" id="E4WZ13"/>
<feature type="coiled-coil region" evidence="1">
    <location>
        <begin position="121"/>
        <end position="499"/>
    </location>
</feature>
<evidence type="ECO:0000256" key="1">
    <source>
        <dbReference type="SAM" id="Coils"/>
    </source>
</evidence>
<reference evidence="3" key="1">
    <citation type="journal article" date="2010" name="Science">
        <title>Plasticity of animal genome architecture unmasked by rapid evolution of a pelagic tunicate.</title>
        <authorList>
            <person name="Denoeud F."/>
            <person name="Henriet S."/>
            <person name="Mungpakdee S."/>
            <person name="Aury J.M."/>
            <person name="Da Silva C."/>
            <person name="Brinkmann H."/>
            <person name="Mikhaleva J."/>
            <person name="Olsen L.C."/>
            <person name="Jubin C."/>
            <person name="Canestro C."/>
            <person name="Bouquet J.M."/>
            <person name="Danks G."/>
            <person name="Poulain J."/>
            <person name="Campsteijn C."/>
            <person name="Adamski M."/>
            <person name="Cross I."/>
            <person name="Yadetie F."/>
            <person name="Muffato M."/>
            <person name="Louis A."/>
            <person name="Butcher S."/>
            <person name="Tsagkogeorga G."/>
            <person name="Konrad A."/>
            <person name="Singh S."/>
            <person name="Jensen M.F."/>
            <person name="Cong E.H."/>
            <person name="Eikeseth-Otteraa H."/>
            <person name="Noel B."/>
            <person name="Anthouard V."/>
            <person name="Porcel B.M."/>
            <person name="Kachouri-Lafond R."/>
            <person name="Nishino A."/>
            <person name="Ugolini M."/>
            <person name="Chourrout P."/>
            <person name="Nishida H."/>
            <person name="Aasland R."/>
            <person name="Huzurbazar S."/>
            <person name="Westhof E."/>
            <person name="Delsuc F."/>
            <person name="Lehrach H."/>
            <person name="Reinhardt R."/>
            <person name="Weissenbach J."/>
            <person name="Roy S.W."/>
            <person name="Artiguenave F."/>
            <person name="Postlethwait J.H."/>
            <person name="Manak J.R."/>
            <person name="Thompson E.M."/>
            <person name="Jaillon O."/>
            <person name="Du Pasquier L."/>
            <person name="Boudinot P."/>
            <person name="Liberles D.A."/>
            <person name="Volff J.N."/>
            <person name="Philippe H."/>
            <person name="Lenhard B."/>
            <person name="Roest Crollius H."/>
            <person name="Wincker P."/>
            <person name="Chourrout D."/>
        </authorList>
    </citation>
    <scope>NUCLEOTIDE SEQUENCE [LARGE SCALE GENOMIC DNA]</scope>
</reference>
<dbReference type="InParanoid" id="E4WZ13"/>
<sequence length="600" mass="69786">MKNEHKNIREKVQELENQNQNLKAEIIDVKKTSDSLSKDVANSEKKRKRSAIIFKENLKKIQSEYIEPLRYDVECSKTSARKEIDFLKSSTTDAVNLISKNFEEQYLARQKISSSETVELKNDYENKMENSESERLILTEKIQNLQSKISKNEELTKNFQFEQSEVQKNYDIALEKCLMLEENLKTSENKNTSLDSDIQQFMLRNKELKEKIADSTEEVGKLNSEIIKLKRKTLQNEELTRMEMDQTKNRAFDLENEMRNLQFELLSKEDLLRNSVPVGDLKDLQEKNENLLQENRNLSSKTSSQKVQFEELKNYCSELEESQKKNIENIKAENESKIVSLENQLFNLSNRNVDQNRIYDLEEEISIERQKSKTAMELARKEIAAVEERFRAVLEEKEQILQKSRSIAQSNEDSQDINIGNLKSQMIQLTRDKTRLESSVQNAEEQMASIKRDHESYLEQMNQRQNATQERLAKIEEENEKLLETIRQQIDERADLQRTLDSLKDPKAEKEVILLPVASRLKAASLPPLEKPRPRPEPSRAWPSNSEASAPVNHRSNTGIHSSNSAPQIKPPKLTKKSELNLTSIRHRLNAAMNRGNSFR</sequence>
<evidence type="ECO:0000313" key="4">
    <source>
        <dbReference type="Proteomes" id="UP000001307"/>
    </source>
</evidence>
<protein>
    <submittedName>
        <fullName evidence="3">Uncharacterized protein</fullName>
    </submittedName>
</protein>
<organism evidence="3">
    <name type="scientific">Oikopleura dioica</name>
    <name type="common">Tunicate</name>
    <dbReference type="NCBI Taxonomy" id="34765"/>
    <lineage>
        <taxon>Eukaryota</taxon>
        <taxon>Metazoa</taxon>
        <taxon>Chordata</taxon>
        <taxon>Tunicata</taxon>
        <taxon>Appendicularia</taxon>
        <taxon>Copelata</taxon>
        <taxon>Oikopleuridae</taxon>
        <taxon>Oikopleura</taxon>
    </lineage>
</organism>
<evidence type="ECO:0000256" key="2">
    <source>
        <dbReference type="SAM" id="MobiDB-lite"/>
    </source>
</evidence>
<dbReference type="EMBL" id="FN653019">
    <property type="protein sequence ID" value="CBY22408.1"/>
    <property type="molecule type" value="Genomic_DNA"/>
</dbReference>
<dbReference type="Proteomes" id="UP000001307">
    <property type="component" value="Unassembled WGS sequence"/>
</dbReference>
<feature type="coiled-coil region" evidence="1">
    <location>
        <begin position="1"/>
        <end position="32"/>
    </location>
</feature>
<keyword evidence="4" id="KW-1185">Reference proteome</keyword>
<gene>
    <name evidence="3" type="ORF">GSOID_T00013159001</name>
</gene>
<proteinExistence type="predicted"/>
<name>E4WZ13_OIKDI</name>